<proteinExistence type="predicted"/>
<keyword evidence="1" id="KW-0808">Transferase</keyword>
<name>A0ACB7W6H4_DIOAL</name>
<dbReference type="EMBL" id="CM037015">
    <property type="protein sequence ID" value="KAH7683160.1"/>
    <property type="molecule type" value="Genomic_DNA"/>
</dbReference>
<sequence length="237" mass="26735">MAVLGGLENFDKNLLKSDALHQYILETSVYPREHEQLKALRETSEKHIMGIMSLPPEEGQLLNMLIKVLSAKKTLEIGVFTGYSLLATALALPRDGKITAIDIDKSYYEIGLPFIQKAGVENKIKFIESEAMPVLDKMLQEVNDDVLYDFAFVDADKNNYAKYHERLIKLVKVGGIIAYDNTLWFGSVAEVDPSFPKEALEMREFLLKHNKFLASDTRIEISQISIGDGLTICHRVL</sequence>
<keyword evidence="2" id="KW-1185">Reference proteome</keyword>
<accession>A0ACB7W6H4</accession>
<reference evidence="2" key="1">
    <citation type="journal article" date="2022" name="Nat. Commun.">
        <title>Chromosome evolution and the genetic basis of agronomically important traits in greater yam.</title>
        <authorList>
            <person name="Bredeson J.V."/>
            <person name="Lyons J.B."/>
            <person name="Oniyinde I.O."/>
            <person name="Okereke N.R."/>
            <person name="Kolade O."/>
            <person name="Nnabue I."/>
            <person name="Nwadili C.O."/>
            <person name="Hribova E."/>
            <person name="Parker M."/>
            <person name="Nwogha J."/>
            <person name="Shu S."/>
            <person name="Carlson J."/>
            <person name="Kariba R."/>
            <person name="Muthemba S."/>
            <person name="Knop K."/>
            <person name="Barton G.J."/>
            <person name="Sherwood A.V."/>
            <person name="Lopez-Montes A."/>
            <person name="Asiedu R."/>
            <person name="Jamnadass R."/>
            <person name="Muchugi A."/>
            <person name="Goodstein D."/>
            <person name="Egesi C.N."/>
            <person name="Featherston J."/>
            <person name="Asfaw A."/>
            <person name="Simpson G.G."/>
            <person name="Dolezel J."/>
            <person name="Hendre P.S."/>
            <person name="Van Deynze A."/>
            <person name="Kumar P.L."/>
            <person name="Obidiegwu J.E."/>
            <person name="Bhattacharjee R."/>
            <person name="Rokhsar D.S."/>
        </authorList>
    </citation>
    <scope>NUCLEOTIDE SEQUENCE [LARGE SCALE GENOMIC DNA]</scope>
    <source>
        <strain evidence="2">cv. TDa95/00328</strain>
    </source>
</reference>
<organism evidence="1 2">
    <name type="scientific">Dioscorea alata</name>
    <name type="common">Purple yam</name>
    <dbReference type="NCBI Taxonomy" id="55571"/>
    <lineage>
        <taxon>Eukaryota</taxon>
        <taxon>Viridiplantae</taxon>
        <taxon>Streptophyta</taxon>
        <taxon>Embryophyta</taxon>
        <taxon>Tracheophyta</taxon>
        <taxon>Spermatophyta</taxon>
        <taxon>Magnoliopsida</taxon>
        <taxon>Liliopsida</taxon>
        <taxon>Dioscoreales</taxon>
        <taxon>Dioscoreaceae</taxon>
        <taxon>Dioscorea</taxon>
    </lineage>
</organism>
<gene>
    <name evidence="1" type="ORF">IHE45_05G164100</name>
</gene>
<evidence type="ECO:0000313" key="1">
    <source>
        <dbReference type="EMBL" id="KAH7683160.1"/>
    </source>
</evidence>
<keyword evidence="1" id="KW-0489">Methyltransferase</keyword>
<dbReference type="EC" id="2.1.1.104" evidence="1"/>
<evidence type="ECO:0000313" key="2">
    <source>
        <dbReference type="Proteomes" id="UP000827976"/>
    </source>
</evidence>
<dbReference type="Proteomes" id="UP000827976">
    <property type="component" value="Chromosome 5"/>
</dbReference>
<comment type="caution">
    <text evidence="1">The sequence shown here is derived from an EMBL/GenBank/DDBJ whole genome shotgun (WGS) entry which is preliminary data.</text>
</comment>
<protein>
    <submittedName>
        <fullName evidence="1">Class I-like SAM-dependent O-methyltransferase protein</fullName>
        <ecNumber evidence="1">2.1.1.104</ecNumber>
    </submittedName>
</protein>